<reference evidence="4" key="1">
    <citation type="submission" date="2017-08" db="EMBL/GenBank/DDBJ databases">
        <authorList>
            <person name="Fierst J.L."/>
        </authorList>
    </citation>
    <scope>NUCLEOTIDE SEQUENCE [LARGE SCALE GENOMIC DNA]</scope>
    <source>
        <strain evidence="4">PX439</strain>
    </source>
</reference>
<evidence type="ECO:0000313" key="2">
    <source>
        <dbReference type="EMBL" id="KAF1748326.1"/>
    </source>
</evidence>
<dbReference type="Proteomes" id="UP000216624">
    <property type="component" value="Unassembled WGS sequence"/>
</dbReference>
<reference evidence="3" key="2">
    <citation type="submission" date="2017-08" db="EMBL/GenBank/DDBJ databases">
        <authorList>
            <person name="de Groot N.N."/>
        </authorList>
    </citation>
    <scope>NUCLEOTIDE SEQUENCE [LARGE SCALE GENOMIC DNA]</scope>
    <source>
        <strain evidence="3">PX439</strain>
    </source>
</reference>
<accession>A0A261B8X8</accession>
<evidence type="ECO:0000256" key="1">
    <source>
        <dbReference type="SAM" id="MobiDB-lite"/>
    </source>
</evidence>
<proteinExistence type="predicted"/>
<organism evidence="3 4">
    <name type="scientific">Caenorhabditis remanei</name>
    <name type="common">Caenorhabditis vulgaris</name>
    <dbReference type="NCBI Taxonomy" id="31234"/>
    <lineage>
        <taxon>Eukaryota</taxon>
        <taxon>Metazoa</taxon>
        <taxon>Ecdysozoa</taxon>
        <taxon>Nematoda</taxon>
        <taxon>Chromadorea</taxon>
        <taxon>Rhabditida</taxon>
        <taxon>Rhabditina</taxon>
        <taxon>Rhabditomorpha</taxon>
        <taxon>Rhabditoidea</taxon>
        <taxon>Rhabditidae</taxon>
        <taxon>Peloderinae</taxon>
        <taxon>Caenorhabditis</taxon>
    </lineage>
</organism>
<feature type="compositionally biased region" description="Polar residues" evidence="1">
    <location>
        <begin position="53"/>
        <end position="63"/>
    </location>
</feature>
<comment type="caution">
    <text evidence="3">The sequence shown here is derived from an EMBL/GenBank/DDBJ whole genome shotgun (WGS) entry which is preliminary data.</text>
</comment>
<protein>
    <submittedName>
        <fullName evidence="3">Uncharacterized protein</fullName>
    </submittedName>
</protein>
<dbReference type="AlphaFoldDB" id="A0A261B8X8"/>
<evidence type="ECO:0000313" key="5">
    <source>
        <dbReference type="Proteomes" id="UP000483820"/>
    </source>
</evidence>
<dbReference type="EMBL" id="WUAV01000006">
    <property type="protein sequence ID" value="KAF1748326.1"/>
    <property type="molecule type" value="Genomic_DNA"/>
</dbReference>
<evidence type="ECO:0000313" key="3">
    <source>
        <dbReference type="EMBL" id="OZG06478.1"/>
    </source>
</evidence>
<evidence type="ECO:0000313" key="4">
    <source>
        <dbReference type="Proteomes" id="UP000216624"/>
    </source>
</evidence>
<gene>
    <name evidence="3" type="ORF">FL82_01446</name>
    <name evidence="2" type="ORF">GCK72_024793</name>
</gene>
<reference evidence="2 5" key="3">
    <citation type="submission" date="2019-12" db="EMBL/GenBank/DDBJ databases">
        <title>Chromosome-level assembly of the Caenorhabditis remanei genome.</title>
        <authorList>
            <person name="Teterina A.A."/>
            <person name="Willis J.H."/>
            <person name="Phillips P.C."/>
        </authorList>
    </citation>
    <scope>NUCLEOTIDE SEQUENCE [LARGE SCALE GENOMIC DNA]</scope>
    <source>
        <strain evidence="2 5">PX506</strain>
        <tissue evidence="2">Whole organism</tissue>
    </source>
</reference>
<name>A0A261B8X8_CAERE</name>
<sequence length="148" mass="16840">MADGVFQRPQGAVSISTRSSGVVYVEAVGPKRRRLLFDIVELAGPEPLVGDIQQQEEPHSSNLGKRLRTPTPVPNFQEKAVENNNFTDDRETSDFSLTRIQFSKWATEQKFVLSQHTMALGMDFDFRRCIDMWLLDSDPLSKPEDHMD</sequence>
<feature type="region of interest" description="Disordered" evidence="1">
    <location>
        <begin position="53"/>
        <end position="73"/>
    </location>
</feature>
<dbReference type="EMBL" id="NMWX01000001">
    <property type="protein sequence ID" value="OZG06478.1"/>
    <property type="molecule type" value="Genomic_DNA"/>
</dbReference>
<keyword evidence="4" id="KW-1185">Reference proteome</keyword>
<feature type="non-terminal residue" evidence="3">
    <location>
        <position position="1"/>
    </location>
</feature>
<dbReference type="Proteomes" id="UP000483820">
    <property type="component" value="Chromosome X"/>
</dbReference>